<sequence>MSVILEADMAIGALLKQFQAANLPSELVEELPAVPEWNLPADAHVDIHFKADETDAVVQETDEVVIVWISHKNRMVKMRVVVFRSEEIKGLGLTEKDWAEKAKTRNQIAHFGTLCLINPLGVTVEYSLPYHGGVFVEGLIFAAKALAANASSVRSLCTSMSRRRSRVA</sequence>
<dbReference type="GeneID" id="55535656"/>
<dbReference type="KEGG" id="phs:C2L64_46090"/>
<proteinExistence type="predicted"/>
<evidence type="ECO:0000313" key="1">
    <source>
        <dbReference type="EMBL" id="AUT75708.1"/>
    </source>
</evidence>
<dbReference type="Proteomes" id="UP000236649">
    <property type="component" value="Chromosome 4"/>
</dbReference>
<name>A0AAN1JLW3_9BURK</name>
<dbReference type="AlphaFoldDB" id="A0AAN1JLW3"/>
<evidence type="ECO:0000313" key="2">
    <source>
        <dbReference type="Proteomes" id="UP000236649"/>
    </source>
</evidence>
<reference evidence="1 2" key="1">
    <citation type="submission" date="2018-01" db="EMBL/GenBank/DDBJ databases">
        <title>Species boundaries and ecological features among Paraburkholderia terrae DSMZ17804T, P. hospita DSMZ17164T and P. caribensis DSMZ13236T.</title>
        <authorList>
            <person name="Pratama A.A."/>
        </authorList>
    </citation>
    <scope>NUCLEOTIDE SEQUENCE [LARGE SCALE GENOMIC DNA]</scope>
    <source>
        <strain evidence="1 2">DSM 17164</strain>
    </source>
</reference>
<protein>
    <submittedName>
        <fullName evidence="1">Uncharacterized protein</fullName>
    </submittedName>
</protein>
<dbReference type="RefSeq" id="WP_103154015.1">
    <property type="nucleotide sequence ID" value="NZ_CP026108.1"/>
</dbReference>
<dbReference type="EMBL" id="CP026108">
    <property type="protein sequence ID" value="AUT75708.1"/>
    <property type="molecule type" value="Genomic_DNA"/>
</dbReference>
<accession>A0AAN1JLW3</accession>
<gene>
    <name evidence="1" type="ORF">C2L64_46090</name>
</gene>
<organism evidence="1 2">
    <name type="scientific">Paraburkholderia hospita</name>
    <dbReference type="NCBI Taxonomy" id="169430"/>
    <lineage>
        <taxon>Bacteria</taxon>
        <taxon>Pseudomonadati</taxon>
        <taxon>Pseudomonadota</taxon>
        <taxon>Betaproteobacteria</taxon>
        <taxon>Burkholderiales</taxon>
        <taxon>Burkholderiaceae</taxon>
        <taxon>Paraburkholderia</taxon>
    </lineage>
</organism>